<dbReference type="Proteomes" id="UP000705867">
    <property type="component" value="Unassembled WGS sequence"/>
</dbReference>
<gene>
    <name evidence="2" type="ORF">K8I29_03090</name>
</gene>
<protein>
    <submittedName>
        <fullName evidence="2">VanZ family protein</fullName>
    </submittedName>
</protein>
<proteinExistence type="predicted"/>
<evidence type="ECO:0000313" key="3">
    <source>
        <dbReference type="Proteomes" id="UP000705867"/>
    </source>
</evidence>
<feature type="transmembrane region" description="Helical" evidence="1">
    <location>
        <begin position="12"/>
        <end position="30"/>
    </location>
</feature>
<sequence>MNSGTDGKILPWIGRWAFYAVLVAVFVLSLTPESALPDEFSISDVVNHFAAFLVLSFLFDGAYPRVRPAVKISALVAFGALIEVLQGVLPYRTCSVKDLAVDCLAVVVYRCVRR</sequence>
<dbReference type="AlphaFoldDB" id="A0A953J424"/>
<reference evidence="2" key="1">
    <citation type="journal article" date="2021" name="bioRxiv">
        <title>Unraveling nitrogen, sulfur and carbon metabolic pathways and microbial community transcriptional responses to substrate deprivation and toxicity stresses in a bioreactor mimicking anoxic brackish coastal sediment conditions.</title>
        <authorList>
            <person name="Martins P.D."/>
            <person name="Echeveste M.J."/>
            <person name="Arshad A."/>
            <person name="Kurth J."/>
            <person name="Ouboter H."/>
            <person name="Jetten M.S.M."/>
            <person name="Welte C.U."/>
        </authorList>
    </citation>
    <scope>NUCLEOTIDE SEQUENCE</scope>
    <source>
        <strain evidence="2">MAG_39</strain>
    </source>
</reference>
<comment type="caution">
    <text evidence="2">The sequence shown here is derived from an EMBL/GenBank/DDBJ whole genome shotgun (WGS) entry which is preliminary data.</text>
</comment>
<dbReference type="EMBL" id="JAIOIV010000026">
    <property type="protein sequence ID" value="MBZ0155183.1"/>
    <property type="molecule type" value="Genomic_DNA"/>
</dbReference>
<name>A0A953J424_9BACT</name>
<keyword evidence="1" id="KW-0472">Membrane</keyword>
<dbReference type="NCBIfam" id="NF037970">
    <property type="entry name" value="vanZ_1"/>
    <property type="match status" value="1"/>
</dbReference>
<accession>A0A953J424</accession>
<keyword evidence="1" id="KW-1133">Transmembrane helix</keyword>
<organism evidence="2 3">
    <name type="scientific">Candidatus Nitrobium versatile</name>
    <dbReference type="NCBI Taxonomy" id="2884831"/>
    <lineage>
        <taxon>Bacteria</taxon>
        <taxon>Pseudomonadati</taxon>
        <taxon>Nitrospirota</taxon>
        <taxon>Nitrospiria</taxon>
        <taxon>Nitrospirales</taxon>
        <taxon>Nitrospiraceae</taxon>
        <taxon>Candidatus Nitrobium</taxon>
    </lineage>
</organism>
<dbReference type="PANTHER" id="PTHR28008:SF1">
    <property type="entry name" value="DOMAIN PROTEIN, PUTATIVE (AFU_ORTHOLOGUE AFUA_3G10980)-RELATED"/>
    <property type="match status" value="1"/>
</dbReference>
<feature type="transmembrane region" description="Helical" evidence="1">
    <location>
        <begin position="45"/>
        <end position="63"/>
    </location>
</feature>
<keyword evidence="1" id="KW-0812">Transmembrane</keyword>
<evidence type="ECO:0000256" key="1">
    <source>
        <dbReference type="SAM" id="Phobius"/>
    </source>
</evidence>
<evidence type="ECO:0000313" key="2">
    <source>
        <dbReference type="EMBL" id="MBZ0155183.1"/>
    </source>
</evidence>
<dbReference type="PANTHER" id="PTHR28008">
    <property type="entry name" value="DOMAIN PROTEIN, PUTATIVE (AFU_ORTHOLOGUE AFUA_3G10980)-RELATED"/>
    <property type="match status" value="1"/>
</dbReference>
<reference evidence="2" key="2">
    <citation type="submission" date="2021-08" db="EMBL/GenBank/DDBJ databases">
        <authorList>
            <person name="Dalcin Martins P."/>
        </authorList>
    </citation>
    <scope>NUCLEOTIDE SEQUENCE</scope>
    <source>
        <strain evidence="2">MAG_39</strain>
    </source>
</reference>